<comment type="subcellular location">
    <subcellularLocation>
        <location evidence="2">Nucleus</location>
    </subcellularLocation>
</comment>
<dbReference type="InterPro" id="IPR050331">
    <property type="entry name" value="Zinc_finger"/>
</dbReference>
<evidence type="ECO:0000313" key="16">
    <source>
        <dbReference type="Proteomes" id="UP000838412"/>
    </source>
</evidence>
<dbReference type="GO" id="GO:0003677">
    <property type="term" value="F:DNA binding"/>
    <property type="evidence" value="ECO:0007669"/>
    <property type="project" value="UniProtKB-KW"/>
</dbReference>
<evidence type="ECO:0000259" key="14">
    <source>
        <dbReference type="PROSITE" id="PS50157"/>
    </source>
</evidence>
<keyword evidence="16" id="KW-1185">Reference proteome</keyword>
<dbReference type="Pfam" id="PF00096">
    <property type="entry name" value="zf-C2H2"/>
    <property type="match status" value="2"/>
</dbReference>
<keyword evidence="4" id="KW-0479">Metal-binding</keyword>
<evidence type="ECO:0000256" key="11">
    <source>
        <dbReference type="ARBA" id="ARBA00023242"/>
    </source>
</evidence>
<dbReference type="PANTHER" id="PTHR16515">
    <property type="entry name" value="PR DOMAIN ZINC FINGER PROTEIN"/>
    <property type="match status" value="1"/>
</dbReference>
<feature type="domain" description="C2H2-type" evidence="14">
    <location>
        <begin position="330"/>
        <end position="357"/>
    </location>
</feature>
<dbReference type="Gene3D" id="3.30.160.60">
    <property type="entry name" value="Classic Zinc Finger"/>
    <property type="match status" value="3"/>
</dbReference>
<gene>
    <name evidence="15" type="primary">ZNF782</name>
    <name evidence="15" type="ORF">BLAG_LOCUS23196</name>
</gene>
<organism evidence="15 16">
    <name type="scientific">Branchiostoma lanceolatum</name>
    <name type="common">Common lancelet</name>
    <name type="synonym">Amphioxus lanceolatum</name>
    <dbReference type="NCBI Taxonomy" id="7740"/>
    <lineage>
        <taxon>Eukaryota</taxon>
        <taxon>Metazoa</taxon>
        <taxon>Chordata</taxon>
        <taxon>Cephalochordata</taxon>
        <taxon>Leptocardii</taxon>
        <taxon>Amphioxiformes</taxon>
        <taxon>Branchiostomatidae</taxon>
        <taxon>Branchiostoma</taxon>
    </lineage>
</organism>
<dbReference type="InterPro" id="IPR013083">
    <property type="entry name" value="Znf_RING/FYVE/PHD"/>
</dbReference>
<dbReference type="Gene3D" id="2.20.25.240">
    <property type="match status" value="1"/>
</dbReference>
<dbReference type="InterPro" id="IPR036236">
    <property type="entry name" value="Znf_C2H2_sf"/>
</dbReference>
<dbReference type="AlphaFoldDB" id="A0A8K0EYU7"/>
<dbReference type="EMBL" id="OV696693">
    <property type="protein sequence ID" value="CAH1271088.1"/>
    <property type="molecule type" value="Genomic_DNA"/>
</dbReference>
<accession>A0A8K0EYU7</accession>
<dbReference type="OrthoDB" id="6161554at2759"/>
<dbReference type="FunFam" id="3.30.160.60:FF:001460">
    <property type="entry name" value="Uncharacterized protein"/>
    <property type="match status" value="1"/>
</dbReference>
<evidence type="ECO:0000256" key="6">
    <source>
        <dbReference type="ARBA" id="ARBA00022771"/>
    </source>
</evidence>
<comment type="function">
    <text evidence="1">May be involved in transcriptional regulation.</text>
</comment>
<name>A0A8K0EYU7_BRALA</name>
<dbReference type="GO" id="GO:0008270">
    <property type="term" value="F:zinc ion binding"/>
    <property type="evidence" value="ECO:0007669"/>
    <property type="project" value="UniProtKB-KW"/>
</dbReference>
<reference evidence="15" key="1">
    <citation type="submission" date="2022-01" db="EMBL/GenBank/DDBJ databases">
        <authorList>
            <person name="Braso-Vives M."/>
        </authorList>
    </citation>
    <scope>NUCLEOTIDE SEQUENCE</scope>
</reference>
<feature type="region of interest" description="Disordered" evidence="13">
    <location>
        <begin position="20"/>
        <end position="49"/>
    </location>
</feature>
<comment type="similarity">
    <text evidence="3">Belongs to the krueppel C2H2-type zinc-finger protein family.</text>
</comment>
<dbReference type="SUPFAM" id="SSF57667">
    <property type="entry name" value="beta-beta-alpha zinc fingers"/>
    <property type="match status" value="2"/>
</dbReference>
<evidence type="ECO:0000256" key="4">
    <source>
        <dbReference type="ARBA" id="ARBA00022723"/>
    </source>
</evidence>
<evidence type="ECO:0000256" key="5">
    <source>
        <dbReference type="ARBA" id="ARBA00022737"/>
    </source>
</evidence>
<dbReference type="Gene3D" id="3.30.40.10">
    <property type="entry name" value="Zinc/RING finger domain, C3HC4 (zinc finger)"/>
    <property type="match status" value="1"/>
</dbReference>
<evidence type="ECO:0000256" key="2">
    <source>
        <dbReference type="ARBA" id="ARBA00004123"/>
    </source>
</evidence>
<dbReference type="Proteomes" id="UP000838412">
    <property type="component" value="Chromosome 8"/>
</dbReference>
<evidence type="ECO:0000256" key="3">
    <source>
        <dbReference type="ARBA" id="ARBA00006991"/>
    </source>
</evidence>
<protein>
    <submittedName>
        <fullName evidence="15">ZNF782 protein</fullName>
    </submittedName>
</protein>
<evidence type="ECO:0000256" key="9">
    <source>
        <dbReference type="ARBA" id="ARBA00023125"/>
    </source>
</evidence>
<dbReference type="GO" id="GO:0010468">
    <property type="term" value="P:regulation of gene expression"/>
    <property type="evidence" value="ECO:0007669"/>
    <property type="project" value="TreeGrafter"/>
</dbReference>
<dbReference type="InterPro" id="IPR013087">
    <property type="entry name" value="Znf_C2H2_type"/>
</dbReference>
<proteinExistence type="inferred from homology"/>
<dbReference type="GO" id="GO:0005634">
    <property type="term" value="C:nucleus"/>
    <property type="evidence" value="ECO:0007669"/>
    <property type="project" value="UniProtKB-SubCell"/>
</dbReference>
<dbReference type="PROSITE" id="PS00028">
    <property type="entry name" value="ZINC_FINGER_C2H2_1"/>
    <property type="match status" value="2"/>
</dbReference>
<keyword evidence="10" id="KW-0804">Transcription</keyword>
<evidence type="ECO:0000313" key="15">
    <source>
        <dbReference type="EMBL" id="CAH1271088.1"/>
    </source>
</evidence>
<sequence length="412" mass="46955">MSQSKRVRVRSAVCARPWRRSAPVPSVRGRRLEPGGEPARTPSKTSGTFSTATVTTRKQALQCDRCDGWQHRTCDTGIWKDFYRRLCSDEVRIAELLCSRCLPTEEDAPHPTGEETQVTEDGANDEVTELSETSQSPIPIPRVVQKDSIGYLGVEEDIPVGADRDVTFTFIDKGTKRGGDLLTDSFGYAYTVKRKRTNVRYWVCQKRPTGERCPASLIERDGGYKRGDNNHDHPPVVNCETNIKIQAEVRKKALADVSKSAHTIVKETMLANVDETAPNPELPRISNLIRMANRNREKLRPYRCDECTMQFKELSHLKRHMRTHTEEKPYKCEACSKQFGKLCSLKAHMRTHMGKKPYSCEQCNKLSSELSSLKRRMRTQPAIRSSWKAEPKKKRSRTSLEKVQQAWINSTE</sequence>
<dbReference type="FunFam" id="3.30.160.60:FF:000446">
    <property type="entry name" value="Zinc finger protein"/>
    <property type="match status" value="1"/>
</dbReference>
<keyword evidence="7" id="KW-0862">Zinc</keyword>
<feature type="region of interest" description="Disordered" evidence="13">
    <location>
        <begin position="104"/>
        <end position="125"/>
    </location>
</feature>
<evidence type="ECO:0000256" key="7">
    <source>
        <dbReference type="ARBA" id="ARBA00022833"/>
    </source>
</evidence>
<evidence type="ECO:0000256" key="12">
    <source>
        <dbReference type="PROSITE-ProRule" id="PRU00042"/>
    </source>
</evidence>
<dbReference type="PROSITE" id="PS50157">
    <property type="entry name" value="ZINC_FINGER_C2H2_2"/>
    <property type="match status" value="2"/>
</dbReference>
<evidence type="ECO:0000256" key="10">
    <source>
        <dbReference type="ARBA" id="ARBA00023163"/>
    </source>
</evidence>
<evidence type="ECO:0000256" key="1">
    <source>
        <dbReference type="ARBA" id="ARBA00003767"/>
    </source>
</evidence>
<keyword evidence="9" id="KW-0238">DNA-binding</keyword>
<dbReference type="PANTHER" id="PTHR16515:SF57">
    <property type="entry name" value="ZINC FINGER PROTEIN 154-LIKE"/>
    <property type="match status" value="1"/>
</dbReference>
<evidence type="ECO:0000256" key="13">
    <source>
        <dbReference type="SAM" id="MobiDB-lite"/>
    </source>
</evidence>
<evidence type="ECO:0000256" key="8">
    <source>
        <dbReference type="ARBA" id="ARBA00023015"/>
    </source>
</evidence>
<keyword evidence="6 12" id="KW-0863">Zinc-finger</keyword>
<feature type="region of interest" description="Disordered" evidence="13">
    <location>
        <begin position="375"/>
        <end position="412"/>
    </location>
</feature>
<feature type="domain" description="C2H2-type" evidence="14">
    <location>
        <begin position="302"/>
        <end position="329"/>
    </location>
</feature>
<keyword evidence="11" id="KW-0539">Nucleus</keyword>
<dbReference type="SMART" id="SM00355">
    <property type="entry name" value="ZnF_C2H2"/>
    <property type="match status" value="2"/>
</dbReference>
<keyword evidence="5" id="KW-0677">Repeat</keyword>
<dbReference type="FunFam" id="3.30.160.60:FF:000226">
    <property type="entry name" value="Zinc finger protein 236 variant"/>
    <property type="match status" value="1"/>
</dbReference>
<keyword evidence="8" id="KW-0805">Transcription regulation</keyword>